<reference evidence="2" key="2">
    <citation type="submission" date="2021-10" db="EMBL/GenBank/DDBJ databases">
        <title>Complete genome sequences of five Ralstonia solancearum strains isolated from sunflower.</title>
        <authorList>
            <person name="She X."/>
            <person name="He Z."/>
        </authorList>
    </citation>
    <scope>NUCLEOTIDE SEQUENCE</scope>
    <source>
        <strain evidence="2">RS638</strain>
    </source>
</reference>
<protein>
    <submittedName>
        <fullName evidence="1">Uncharacterized protein</fullName>
    </submittedName>
</protein>
<dbReference type="AlphaFoldDB" id="A0AAD0WGR8"/>
<organism evidence="1 3">
    <name type="scientific">Ralstonia solanacearum</name>
    <name type="common">Pseudomonas solanacearum</name>
    <dbReference type="NCBI Taxonomy" id="305"/>
    <lineage>
        <taxon>Bacteria</taxon>
        <taxon>Pseudomonadati</taxon>
        <taxon>Pseudomonadota</taxon>
        <taxon>Betaproteobacteria</taxon>
        <taxon>Burkholderiales</taxon>
        <taxon>Burkholderiaceae</taxon>
        <taxon>Ralstonia</taxon>
        <taxon>Ralstonia solanacearum species complex</taxon>
    </lineage>
</organism>
<accession>A0AAD0WGR8</accession>
<gene>
    <name evidence="1" type="ORF">CJO77_12305</name>
    <name evidence="2" type="ORF">LH706_01480</name>
</gene>
<sequence length="90" mass="9444">MMNLPPPESLAIRLAHAAQTILARTCRQELATASKEALDAAYAAMRACTESVVDQLVNDMQTAPCCADAAFLAAVVDLAEAGITSLRGPR</sequence>
<reference evidence="1 3" key="1">
    <citation type="submission" date="2017-08" db="EMBL/GenBank/DDBJ databases">
        <title>Genome sequences of Ralstonia solanacearum Species Complex (RSSC) isolated from Potato bacterial wilts in Korea.</title>
        <authorList>
            <person name="Cho H."/>
            <person name="Song E.-S."/>
            <person name="Lee Y.K."/>
            <person name="Lee S."/>
            <person name="Lee S.-W."/>
            <person name="Jo A."/>
            <person name="Kim J.-G."/>
            <person name="Hwang I."/>
        </authorList>
    </citation>
    <scope>NUCLEOTIDE SEQUENCE [LARGE SCALE GENOMIC DNA]</scope>
    <source>
        <strain evidence="1 3">T98</strain>
    </source>
</reference>
<dbReference type="EMBL" id="CP022759">
    <property type="protein sequence ID" value="AXV82249.1"/>
    <property type="molecule type" value="Genomic_DNA"/>
</dbReference>
<dbReference type="RefSeq" id="WP_011000804.1">
    <property type="nucleotide sequence ID" value="NZ_CP022759.1"/>
</dbReference>
<dbReference type="Proteomes" id="UP000261758">
    <property type="component" value="Chromosome"/>
</dbReference>
<evidence type="ECO:0000313" key="2">
    <source>
        <dbReference type="EMBL" id="UZF15173.1"/>
    </source>
</evidence>
<dbReference type="EMBL" id="CP085043">
    <property type="protein sequence ID" value="UZF15173.1"/>
    <property type="molecule type" value="Genomic_DNA"/>
</dbReference>
<proteinExistence type="predicted"/>
<evidence type="ECO:0000313" key="3">
    <source>
        <dbReference type="Proteomes" id="UP000261758"/>
    </source>
</evidence>
<name>A0AAD0WGR8_RALSL</name>
<evidence type="ECO:0000313" key="1">
    <source>
        <dbReference type="EMBL" id="AXV82249.1"/>
    </source>
</evidence>